<keyword evidence="1" id="KW-0479">Metal-binding</keyword>
<comment type="caution">
    <text evidence="6">The sequence shown here is derived from an EMBL/GenBank/DDBJ whole genome shotgun (WGS) entry which is preliminary data.</text>
</comment>
<dbReference type="PANTHER" id="PTHR25462">
    <property type="entry name" value="BONUS, ISOFORM C-RELATED"/>
    <property type="match status" value="1"/>
</dbReference>
<keyword evidence="2 4" id="KW-0863">Zinc-finger</keyword>
<gene>
    <name evidence="6" type="ORF">P5673_013867</name>
</gene>
<reference evidence="6" key="1">
    <citation type="journal article" date="2023" name="G3 (Bethesda)">
        <title>Whole genome assembly and annotation of the endangered Caribbean coral Acropora cervicornis.</title>
        <authorList>
            <person name="Selwyn J.D."/>
            <person name="Vollmer S.V."/>
        </authorList>
    </citation>
    <scope>NUCLEOTIDE SEQUENCE</scope>
    <source>
        <strain evidence="6">K2</strain>
    </source>
</reference>
<dbReference type="SMART" id="SM00184">
    <property type="entry name" value="RING"/>
    <property type="match status" value="1"/>
</dbReference>
<evidence type="ECO:0000259" key="5">
    <source>
        <dbReference type="PROSITE" id="PS50089"/>
    </source>
</evidence>
<dbReference type="Gene3D" id="3.30.40.10">
    <property type="entry name" value="Zinc/RING finger domain, C3HC4 (zinc finger)"/>
    <property type="match status" value="1"/>
</dbReference>
<evidence type="ECO:0000256" key="4">
    <source>
        <dbReference type="PROSITE-ProRule" id="PRU00175"/>
    </source>
</evidence>
<keyword evidence="7" id="KW-1185">Reference proteome</keyword>
<proteinExistence type="predicted"/>
<dbReference type="PANTHER" id="PTHR25462:SF296">
    <property type="entry name" value="MEIOTIC P26, ISOFORM F"/>
    <property type="match status" value="1"/>
</dbReference>
<dbReference type="PROSITE" id="PS50089">
    <property type="entry name" value="ZF_RING_2"/>
    <property type="match status" value="1"/>
</dbReference>
<evidence type="ECO:0000256" key="1">
    <source>
        <dbReference type="ARBA" id="ARBA00022723"/>
    </source>
</evidence>
<dbReference type="GO" id="GO:0005654">
    <property type="term" value="C:nucleoplasm"/>
    <property type="evidence" value="ECO:0007669"/>
    <property type="project" value="TreeGrafter"/>
</dbReference>
<evidence type="ECO:0000313" key="7">
    <source>
        <dbReference type="Proteomes" id="UP001249851"/>
    </source>
</evidence>
<evidence type="ECO:0000256" key="2">
    <source>
        <dbReference type="ARBA" id="ARBA00022771"/>
    </source>
</evidence>
<dbReference type="InterPro" id="IPR047153">
    <property type="entry name" value="TRIM45/56/19-like"/>
</dbReference>
<organism evidence="6 7">
    <name type="scientific">Acropora cervicornis</name>
    <name type="common">Staghorn coral</name>
    <dbReference type="NCBI Taxonomy" id="6130"/>
    <lineage>
        <taxon>Eukaryota</taxon>
        <taxon>Metazoa</taxon>
        <taxon>Cnidaria</taxon>
        <taxon>Anthozoa</taxon>
        <taxon>Hexacorallia</taxon>
        <taxon>Scleractinia</taxon>
        <taxon>Astrocoeniina</taxon>
        <taxon>Acroporidae</taxon>
        <taxon>Acropora</taxon>
    </lineage>
</organism>
<reference evidence="6" key="2">
    <citation type="journal article" date="2023" name="Science">
        <title>Genomic signatures of disease resistance in endangered staghorn corals.</title>
        <authorList>
            <person name="Vollmer S.V."/>
            <person name="Selwyn J.D."/>
            <person name="Despard B.A."/>
            <person name="Roesel C.L."/>
        </authorList>
    </citation>
    <scope>NUCLEOTIDE SEQUENCE</scope>
    <source>
        <strain evidence="6">K2</strain>
    </source>
</reference>
<evidence type="ECO:0000256" key="3">
    <source>
        <dbReference type="ARBA" id="ARBA00022833"/>
    </source>
</evidence>
<dbReference type="Proteomes" id="UP001249851">
    <property type="component" value="Unassembled WGS sequence"/>
</dbReference>
<dbReference type="EMBL" id="JARQWQ010000027">
    <property type="protein sequence ID" value="KAK2562898.1"/>
    <property type="molecule type" value="Genomic_DNA"/>
</dbReference>
<dbReference type="InterPro" id="IPR017907">
    <property type="entry name" value="Znf_RING_CS"/>
</dbReference>
<dbReference type="InterPro" id="IPR018957">
    <property type="entry name" value="Znf_C3HC4_RING-type"/>
</dbReference>
<dbReference type="InterPro" id="IPR001841">
    <property type="entry name" value="Znf_RING"/>
</dbReference>
<protein>
    <submittedName>
        <fullName evidence="6">E3 ubiquitin-protein ligase TRIM56</fullName>
    </submittedName>
</protein>
<sequence>MNFGSTYVLSEKAKNQRKQASCKLCHKETDNHSIKILSCLHEFCEACLKKFLVNKSLICPECGKSMPIGYQGIHELPSTVFFNQIKDIQDCGLWIQQRRDAFCWET</sequence>
<dbReference type="SUPFAM" id="SSF57850">
    <property type="entry name" value="RING/U-box"/>
    <property type="match status" value="1"/>
</dbReference>
<evidence type="ECO:0000313" key="6">
    <source>
        <dbReference type="EMBL" id="KAK2562898.1"/>
    </source>
</evidence>
<name>A0AAD9QKD2_ACRCE</name>
<dbReference type="PROSITE" id="PS00518">
    <property type="entry name" value="ZF_RING_1"/>
    <property type="match status" value="1"/>
</dbReference>
<accession>A0AAD9QKD2</accession>
<dbReference type="Pfam" id="PF00097">
    <property type="entry name" value="zf-C3HC4"/>
    <property type="match status" value="1"/>
</dbReference>
<dbReference type="GO" id="GO:0008270">
    <property type="term" value="F:zinc ion binding"/>
    <property type="evidence" value="ECO:0007669"/>
    <property type="project" value="UniProtKB-KW"/>
</dbReference>
<feature type="domain" description="RING-type" evidence="5">
    <location>
        <begin position="22"/>
        <end position="62"/>
    </location>
</feature>
<dbReference type="GO" id="GO:0061630">
    <property type="term" value="F:ubiquitin protein ligase activity"/>
    <property type="evidence" value="ECO:0007669"/>
    <property type="project" value="TreeGrafter"/>
</dbReference>
<dbReference type="InterPro" id="IPR013083">
    <property type="entry name" value="Znf_RING/FYVE/PHD"/>
</dbReference>
<keyword evidence="3" id="KW-0862">Zinc</keyword>
<dbReference type="AlphaFoldDB" id="A0AAD9QKD2"/>